<dbReference type="InterPro" id="IPR055592">
    <property type="entry name" value="DUF7168"/>
</dbReference>
<evidence type="ECO:0000313" key="4">
    <source>
        <dbReference type="EMBL" id="PFG27222.1"/>
    </source>
</evidence>
<evidence type="ECO:0000259" key="3">
    <source>
        <dbReference type="Pfam" id="PF23771"/>
    </source>
</evidence>
<dbReference type="Proteomes" id="UP000221653">
    <property type="component" value="Unassembled WGS sequence"/>
</dbReference>
<dbReference type="Pfam" id="PF23771">
    <property type="entry name" value="DUF7168"/>
    <property type="match status" value="1"/>
</dbReference>
<evidence type="ECO:0000313" key="5">
    <source>
        <dbReference type="Proteomes" id="UP000221653"/>
    </source>
</evidence>
<evidence type="ECO:0000259" key="2">
    <source>
        <dbReference type="Pfam" id="PF10979"/>
    </source>
</evidence>
<gene>
    <name evidence="4" type="ORF">ATK06_0272</name>
</gene>
<keyword evidence="5" id="KW-1185">Reference proteome</keyword>
<feature type="region of interest" description="Disordered" evidence="1">
    <location>
        <begin position="197"/>
        <end position="232"/>
    </location>
</feature>
<dbReference type="AlphaFoldDB" id="A0A2A9DMN0"/>
<name>A0A2A9DMN0_9CORY</name>
<proteinExistence type="predicted"/>
<organism evidence="4 5">
    <name type="scientific">Corynebacterium renale</name>
    <dbReference type="NCBI Taxonomy" id="1724"/>
    <lineage>
        <taxon>Bacteria</taxon>
        <taxon>Bacillati</taxon>
        <taxon>Actinomycetota</taxon>
        <taxon>Actinomycetes</taxon>
        <taxon>Mycobacteriales</taxon>
        <taxon>Corynebacteriaceae</taxon>
        <taxon>Corynebacterium</taxon>
    </lineage>
</organism>
<accession>A0A2A9DMN0</accession>
<dbReference type="OrthoDB" id="5145833at2"/>
<dbReference type="EMBL" id="PDJF01000001">
    <property type="protein sequence ID" value="PFG27222.1"/>
    <property type="molecule type" value="Genomic_DNA"/>
</dbReference>
<comment type="caution">
    <text evidence="4">The sequence shown here is derived from an EMBL/GenBank/DDBJ whole genome shotgun (WGS) entry which is preliminary data.</text>
</comment>
<dbReference type="Pfam" id="PF10979">
    <property type="entry name" value="DUF2786"/>
    <property type="match status" value="1"/>
</dbReference>
<dbReference type="InterPro" id="IPR024498">
    <property type="entry name" value="DUF2786"/>
</dbReference>
<evidence type="ECO:0000256" key="1">
    <source>
        <dbReference type="SAM" id="MobiDB-lite"/>
    </source>
</evidence>
<sequence>MHANDKIKSRVQKLLNQAADREGTPEGDIFYEKAFALMAQYGLEASQLGDEREDEGILRLEFSGTYTDMQARLATALAKVLHCVCFVNSLPRSTRVYEITIFGAAHHRGRVEMLFHMLNLTMAGGAARISGPRAVSRKRSYMLGFIHAVTDKIRDAENAVMEHNHGYGTLVIDHRSEAVRSLDKYLESRGLRLASRKSNNTVDPDAYDSGADAGRNSDLGQTRLQGRRALAG</sequence>
<feature type="domain" description="DUF7168" evidence="3">
    <location>
        <begin position="68"/>
        <end position="159"/>
    </location>
</feature>
<dbReference type="RefSeq" id="WP_048379907.1">
    <property type="nucleotide sequence ID" value="NZ_LDYE01000006.1"/>
</dbReference>
<feature type="domain" description="DUF2786" evidence="2">
    <location>
        <begin position="6"/>
        <end position="44"/>
    </location>
</feature>
<dbReference type="STRING" id="1724.GCA_001044175_01548"/>
<protein>
    <submittedName>
        <fullName evidence="4">Uncharacterized protein DUF2786</fullName>
    </submittedName>
</protein>
<reference evidence="4 5" key="1">
    <citation type="submission" date="2017-10" db="EMBL/GenBank/DDBJ databases">
        <title>Sequencing the genomes of 1000 actinobacteria strains.</title>
        <authorList>
            <person name="Klenk H.-P."/>
        </authorList>
    </citation>
    <scope>NUCLEOTIDE SEQUENCE [LARGE SCALE GENOMIC DNA]</scope>
    <source>
        <strain evidence="4 5">DSM 20688</strain>
    </source>
</reference>